<dbReference type="Pfam" id="PF00702">
    <property type="entry name" value="Hydrolase"/>
    <property type="match status" value="1"/>
</dbReference>
<dbReference type="InterPro" id="IPR006439">
    <property type="entry name" value="HAD-SF_hydro_IA"/>
</dbReference>
<keyword evidence="2" id="KW-1185">Reference proteome</keyword>
<dbReference type="Gene3D" id="3.40.50.1000">
    <property type="entry name" value="HAD superfamily/HAD-like"/>
    <property type="match status" value="1"/>
</dbReference>
<dbReference type="NCBIfam" id="TIGR01509">
    <property type="entry name" value="HAD-SF-IA-v3"/>
    <property type="match status" value="1"/>
</dbReference>
<proteinExistence type="predicted"/>
<dbReference type="EMBL" id="VIGX01000013">
    <property type="protein sequence ID" value="TWS27536.1"/>
    <property type="molecule type" value="Genomic_DNA"/>
</dbReference>
<dbReference type="InterPro" id="IPR036412">
    <property type="entry name" value="HAD-like_sf"/>
</dbReference>
<evidence type="ECO:0000313" key="2">
    <source>
        <dbReference type="Proteomes" id="UP000319375"/>
    </source>
</evidence>
<dbReference type="InterPro" id="IPR023214">
    <property type="entry name" value="HAD_sf"/>
</dbReference>
<dbReference type="Gene3D" id="1.10.150.240">
    <property type="entry name" value="Putative phosphatase, domain 2"/>
    <property type="match status" value="1"/>
</dbReference>
<accession>A0A5C5RWW6</accession>
<dbReference type="Proteomes" id="UP000319375">
    <property type="component" value="Unassembled WGS sequence"/>
</dbReference>
<protein>
    <submittedName>
        <fullName evidence="1">HAD-IA family hydrolase</fullName>
    </submittedName>
</protein>
<evidence type="ECO:0000313" key="1">
    <source>
        <dbReference type="EMBL" id="TWS27536.1"/>
    </source>
</evidence>
<dbReference type="GO" id="GO:0050308">
    <property type="term" value="F:sugar-phosphatase activity"/>
    <property type="evidence" value="ECO:0007669"/>
    <property type="project" value="TreeGrafter"/>
</dbReference>
<organism evidence="1 2">
    <name type="scientific">Tsukamurella conjunctivitidis</name>
    <dbReference type="NCBI Taxonomy" id="2592068"/>
    <lineage>
        <taxon>Bacteria</taxon>
        <taxon>Bacillati</taxon>
        <taxon>Actinomycetota</taxon>
        <taxon>Actinomycetes</taxon>
        <taxon>Mycobacteriales</taxon>
        <taxon>Tsukamurellaceae</taxon>
        <taxon>Tsukamurella</taxon>
    </lineage>
</organism>
<sequence length="200" mass="20642">MDGTLVDSTALVEDTWGGFAAVHGLDLTTVLAFAHGRPTAATVHHFLRDPDVADRETARLVAHEEATTEGVREVPGARAVLGGLPPESWAVVTSASRTLARNRMRAAGLPLPGVLVSADDVVRGKPDPEGYLLAANALGVDITSAVVFEDSPAGVRAGRASGARTVVIGALADFDADLERYADFTAPALVTALLGTPARA</sequence>
<dbReference type="InterPro" id="IPR023198">
    <property type="entry name" value="PGP-like_dom2"/>
</dbReference>
<name>A0A5C5RWW6_9ACTN</name>
<comment type="caution">
    <text evidence="1">The sequence shown here is derived from an EMBL/GenBank/DDBJ whole genome shotgun (WGS) entry which is preliminary data.</text>
</comment>
<keyword evidence="1" id="KW-0378">Hydrolase</keyword>
<dbReference type="PANTHER" id="PTHR43481:SF4">
    <property type="entry name" value="GLYCEROL-1-PHOSPHATE PHOSPHOHYDROLASE 1-RELATED"/>
    <property type="match status" value="1"/>
</dbReference>
<dbReference type="PANTHER" id="PTHR43481">
    <property type="entry name" value="FRUCTOSE-1-PHOSPHATE PHOSPHATASE"/>
    <property type="match status" value="1"/>
</dbReference>
<dbReference type="SUPFAM" id="SSF56784">
    <property type="entry name" value="HAD-like"/>
    <property type="match status" value="1"/>
</dbReference>
<gene>
    <name evidence="1" type="ORF">FK530_18465</name>
</gene>
<dbReference type="OrthoDB" id="9800058at2"/>
<reference evidence="1 2" key="1">
    <citation type="submission" date="2019-06" db="EMBL/GenBank/DDBJ databases">
        <title>Tsukamurella conjunctivitidis sp. nov., Tsukamurella assacharolytica sp. nov. and Tsukamurella sputae sp. nov. isolated from patients with conjunctivitis, bacteraemia (lymphoma) and respiratory infection (sputum) in Hong Kong.</title>
        <authorList>
            <person name="Teng J.L.L."/>
            <person name="Lee H.H."/>
            <person name="Fong J.Y.H."/>
            <person name="Fok K.M.N."/>
            <person name="Lau S.K.P."/>
            <person name="Woo P.C.Y."/>
        </authorList>
    </citation>
    <scope>NUCLEOTIDE SEQUENCE [LARGE SCALE GENOMIC DNA]</scope>
    <source>
        <strain evidence="1 2">HKU72</strain>
    </source>
</reference>
<dbReference type="AlphaFoldDB" id="A0A5C5RWW6"/>
<dbReference type="InterPro" id="IPR051806">
    <property type="entry name" value="HAD-like_SPP"/>
</dbReference>